<keyword evidence="3" id="KW-1185">Reference proteome</keyword>
<reference evidence="2 3" key="1">
    <citation type="submission" date="2024-01" db="EMBL/GenBank/DDBJ databases">
        <title>The complete chloroplast genome sequence of Lithospermum erythrorhizon: insights into the phylogenetic relationship among Boraginaceae species and the maternal lineages of purple gromwells.</title>
        <authorList>
            <person name="Okada T."/>
            <person name="Watanabe K."/>
        </authorList>
    </citation>
    <scope>NUCLEOTIDE SEQUENCE [LARGE SCALE GENOMIC DNA]</scope>
</reference>
<dbReference type="Pfam" id="PF13966">
    <property type="entry name" value="zf-RVT"/>
    <property type="match status" value="1"/>
</dbReference>
<dbReference type="AlphaFoldDB" id="A0AAV3QV11"/>
<accession>A0AAV3QV11</accession>
<dbReference type="Proteomes" id="UP001454036">
    <property type="component" value="Unassembled WGS sequence"/>
</dbReference>
<proteinExistence type="predicted"/>
<feature type="domain" description="Reverse transcriptase zinc-binding" evidence="1">
    <location>
        <begin position="107"/>
        <end position="181"/>
    </location>
</feature>
<organism evidence="2 3">
    <name type="scientific">Lithospermum erythrorhizon</name>
    <name type="common">Purple gromwell</name>
    <name type="synonym">Lithospermum officinale var. erythrorhizon</name>
    <dbReference type="NCBI Taxonomy" id="34254"/>
    <lineage>
        <taxon>Eukaryota</taxon>
        <taxon>Viridiplantae</taxon>
        <taxon>Streptophyta</taxon>
        <taxon>Embryophyta</taxon>
        <taxon>Tracheophyta</taxon>
        <taxon>Spermatophyta</taxon>
        <taxon>Magnoliopsida</taxon>
        <taxon>eudicotyledons</taxon>
        <taxon>Gunneridae</taxon>
        <taxon>Pentapetalae</taxon>
        <taxon>asterids</taxon>
        <taxon>lamiids</taxon>
        <taxon>Boraginales</taxon>
        <taxon>Boraginaceae</taxon>
        <taxon>Boraginoideae</taxon>
        <taxon>Lithospermeae</taxon>
        <taxon>Lithospermum</taxon>
    </lineage>
</organism>
<evidence type="ECO:0000313" key="2">
    <source>
        <dbReference type="EMBL" id="GAA0166730.1"/>
    </source>
</evidence>
<dbReference type="InterPro" id="IPR026960">
    <property type="entry name" value="RVT-Znf"/>
</dbReference>
<comment type="caution">
    <text evidence="2">The sequence shown here is derived from an EMBL/GenBank/DDBJ whole genome shotgun (WGS) entry which is preliminary data.</text>
</comment>
<dbReference type="EMBL" id="BAABME010005836">
    <property type="protein sequence ID" value="GAA0166730.1"/>
    <property type="molecule type" value="Genomic_DNA"/>
</dbReference>
<protein>
    <recommendedName>
        <fullName evidence="1">Reverse transcriptase zinc-binding domain-containing protein</fullName>
    </recommendedName>
</protein>
<gene>
    <name evidence="2" type="ORF">LIER_21820</name>
</gene>
<evidence type="ECO:0000259" key="1">
    <source>
        <dbReference type="Pfam" id="PF13966"/>
    </source>
</evidence>
<evidence type="ECO:0000313" key="3">
    <source>
        <dbReference type="Proteomes" id="UP001454036"/>
    </source>
</evidence>
<name>A0AAV3QV11_LITER</name>
<sequence length="196" mass="23342">MFDWNQVCLCKLLWNIASRKETLWVQWVHMHDNWCSLGPVWDVLNSQERVGFLLRNDVTLKDTLPLRFPSLRRRTLMVLRVASEASLISFFIGKDFWMWKDAVDGLFSLKSLWGQVRHKEDKVPGGKWFWSRYGIPRHEFISWMLFHYKLPTRDRLVKYGMQVDTCCVFCGSPESQDHLSFIVTTRLKFGDWCCRS</sequence>